<dbReference type="HAMAP" id="MF_00983">
    <property type="entry name" value="PriA"/>
    <property type="match status" value="1"/>
</dbReference>
<dbReference type="Pfam" id="PF00270">
    <property type="entry name" value="DEAD"/>
    <property type="match status" value="1"/>
</dbReference>
<dbReference type="SMART" id="SM00487">
    <property type="entry name" value="DEXDc"/>
    <property type="match status" value="1"/>
</dbReference>
<dbReference type="GO" id="GO:0006310">
    <property type="term" value="P:DNA recombination"/>
    <property type="evidence" value="ECO:0007669"/>
    <property type="project" value="InterPro"/>
</dbReference>
<comment type="catalytic activity">
    <reaction evidence="12">
        <text>Couples ATP hydrolysis with the unwinding of duplex DNA by translocating in the 3'-5' direction.</text>
        <dbReference type="EC" id="5.6.2.4"/>
    </reaction>
</comment>
<evidence type="ECO:0000256" key="12">
    <source>
        <dbReference type="HAMAP-Rule" id="MF_00983"/>
    </source>
</evidence>
<evidence type="ECO:0000256" key="4">
    <source>
        <dbReference type="ARBA" id="ARBA00022741"/>
    </source>
</evidence>
<dbReference type="InterPro" id="IPR014001">
    <property type="entry name" value="Helicase_ATP-bd"/>
</dbReference>
<keyword evidence="5 12" id="KW-0378">Hydrolase</keyword>
<dbReference type="GO" id="GO:0006270">
    <property type="term" value="P:DNA replication initiation"/>
    <property type="evidence" value="ECO:0007669"/>
    <property type="project" value="TreeGrafter"/>
</dbReference>
<comment type="subunit">
    <text evidence="12">Component of the replication restart primosome.</text>
</comment>
<keyword evidence="10 12" id="KW-0413">Isomerase</keyword>
<dbReference type="InterPro" id="IPR040498">
    <property type="entry name" value="PriA_CRR"/>
</dbReference>
<dbReference type="GO" id="GO:0003677">
    <property type="term" value="F:DNA binding"/>
    <property type="evidence" value="ECO:0007669"/>
    <property type="project" value="UniProtKB-UniRule"/>
</dbReference>
<dbReference type="InterPro" id="IPR042115">
    <property type="entry name" value="PriA_3primeBD_sf"/>
</dbReference>
<dbReference type="SMART" id="SM00490">
    <property type="entry name" value="HELICc"/>
    <property type="match status" value="1"/>
</dbReference>
<dbReference type="PANTHER" id="PTHR30580:SF0">
    <property type="entry name" value="PRIMOSOMAL PROTEIN N"/>
    <property type="match status" value="1"/>
</dbReference>
<comment type="cofactor">
    <cofactor evidence="12">
        <name>Zn(2+)</name>
        <dbReference type="ChEBI" id="CHEBI:29105"/>
    </cofactor>
    <text evidence="12">Binds 2 zinc ions per subunit.</text>
</comment>
<sequence>MNNIASVAISNSTRKFDKDYHYIIPDKYMDTIVPGMRVIVPFGKSNRLVEGYVLDVLKSPEVSLLKEISSVIDEKPVLKANMIKLAYWMKKRYICTYSDTIKCMLPPGIGVSSTKIIKLKKCEGVFKGSIKKIIDVMGEHGGEMEYEELKKQVNERTFAKYINSLVEQGCIEVHEEFSSKVREKRIRVVYLVKPWEEVIDDIDSNKIKNIKHIRILELLIENECIPVGDIVRFVGVSARVLETLKKNGYLEFGDIEVTRDPAANMTYERTLPMKPTQQQQIVIDRVKSMLGSGGFKEVLLHGITGSGKTEVYLQLIGHCIKMGKQAIILVPEISLTPQMVDRFKGRFGQDVAVIHSRLSLGERYDQWRLVRDGKTKVVVGARSAVFAPFDNLGLVIIDEEHENSYKSEIVPKYHAADIARQRCIIENAVLLHGSATPSVETYYRAKTGEIELLEMTRRANNMLLPEVKIIDMRDELSAGNRSVFSRCLKDEIRKNIANKQQTIVFLNRRGYASFILCRNCGYVLKCPYCNVSLTYHSHDERIICHYCGFTVKSPEHCPKCKSNHIRNFGTGTQRIEEEVKKQFEGCTVIRMDLDTTTGKNSHEEILRNFRDNNINVMVGTQMIAKGHDFHNVTLVGVLAADSILNAGDYKAAERTFQLITQVAGRAGRGTIPGRVIIQTYNTDNYSIVCACEQDYISFYDNEILVRKQLQYPPFTHLASLILSGVNDKQVLGRAVFVKNELCKYFENDCSDTQILGPSRAPLSKIKNKYRWRIVIKCKELDKLIDVLTKVSDSFYSNSGKNSVALSVDINPVNML</sequence>
<dbReference type="CDD" id="cd17929">
    <property type="entry name" value="DEXHc_priA"/>
    <property type="match status" value="1"/>
</dbReference>
<evidence type="ECO:0000256" key="2">
    <source>
        <dbReference type="ARBA" id="ARBA00022705"/>
    </source>
</evidence>
<comment type="function">
    <text evidence="12">Initiates the restart of stalled replication forks, which reloads the replicative helicase on sites other than the origin of replication. Recognizes and binds to abandoned replication forks and remodels them to uncover a helicase loading site. Promotes assembly of the primosome at these replication forks.</text>
</comment>
<dbReference type="NCBIfam" id="TIGR00595">
    <property type="entry name" value="priA"/>
    <property type="match status" value="1"/>
</dbReference>
<keyword evidence="2 12" id="KW-0235">DNA replication</keyword>
<name>A0A4Q0I757_9FIRM</name>
<keyword evidence="4 12" id="KW-0547">Nucleotide-binding</keyword>
<dbReference type="GO" id="GO:0016887">
    <property type="term" value="F:ATP hydrolysis activity"/>
    <property type="evidence" value="ECO:0007669"/>
    <property type="project" value="RHEA"/>
</dbReference>
<dbReference type="InterPro" id="IPR001650">
    <property type="entry name" value="Helicase_C-like"/>
</dbReference>
<feature type="domain" description="Helicase ATP-binding" evidence="13">
    <location>
        <begin position="289"/>
        <end position="455"/>
    </location>
</feature>
<feature type="binding site" evidence="12">
    <location>
        <position position="560"/>
    </location>
    <ligand>
        <name>Zn(2+)</name>
        <dbReference type="ChEBI" id="CHEBI:29105"/>
        <label>1</label>
    </ligand>
</feature>
<dbReference type="Pfam" id="PF18319">
    <property type="entry name" value="Zn_ribbon_PriA"/>
    <property type="match status" value="1"/>
</dbReference>
<keyword evidence="3 12" id="KW-0479">Metal-binding</keyword>
<dbReference type="Pfam" id="PF00271">
    <property type="entry name" value="Helicase_C"/>
    <property type="match status" value="1"/>
</dbReference>
<feature type="binding site" evidence="12">
    <location>
        <position position="529"/>
    </location>
    <ligand>
        <name>Zn(2+)</name>
        <dbReference type="ChEBI" id="CHEBI:29105"/>
        <label>2</label>
    </ligand>
</feature>
<dbReference type="InterPro" id="IPR005259">
    <property type="entry name" value="PriA"/>
</dbReference>
<evidence type="ECO:0000256" key="6">
    <source>
        <dbReference type="ARBA" id="ARBA00022806"/>
    </source>
</evidence>
<protein>
    <recommendedName>
        <fullName evidence="12">Replication restart protein PriA</fullName>
    </recommendedName>
    <alternativeName>
        <fullName evidence="12">ATP-dependent DNA helicase PriA</fullName>
        <ecNumber evidence="12">5.6.2.4</ecNumber>
    </alternativeName>
    <alternativeName>
        <fullName evidence="12">DNA 3'-5' helicase PriA</fullName>
    </alternativeName>
</protein>
<dbReference type="FunFam" id="3.40.1440.60:FF:000001">
    <property type="entry name" value="Primosomal protein N"/>
    <property type="match status" value="1"/>
</dbReference>
<keyword evidence="6 12" id="KW-0347">Helicase</keyword>
<dbReference type="OrthoDB" id="9759544at2"/>
<dbReference type="GO" id="GO:0006269">
    <property type="term" value="P:DNA replication, synthesis of primer"/>
    <property type="evidence" value="ECO:0007669"/>
    <property type="project" value="UniProtKB-KW"/>
</dbReference>
<dbReference type="EC" id="5.6.2.4" evidence="12"/>
<evidence type="ECO:0000313" key="14">
    <source>
        <dbReference type="EMBL" id="RXE60190.1"/>
    </source>
</evidence>
<comment type="catalytic activity">
    <reaction evidence="11 12">
        <text>ATP + H2O = ADP + phosphate + H(+)</text>
        <dbReference type="Rhea" id="RHEA:13065"/>
        <dbReference type="ChEBI" id="CHEBI:15377"/>
        <dbReference type="ChEBI" id="CHEBI:15378"/>
        <dbReference type="ChEBI" id="CHEBI:30616"/>
        <dbReference type="ChEBI" id="CHEBI:43474"/>
        <dbReference type="ChEBI" id="CHEBI:456216"/>
        <dbReference type="EC" id="5.6.2.4"/>
    </reaction>
</comment>
<dbReference type="PROSITE" id="PS51192">
    <property type="entry name" value="HELICASE_ATP_BIND_1"/>
    <property type="match status" value="1"/>
</dbReference>
<dbReference type="EMBL" id="RLII01000002">
    <property type="protein sequence ID" value="RXE60190.1"/>
    <property type="molecule type" value="Genomic_DNA"/>
</dbReference>
<dbReference type="AlphaFoldDB" id="A0A4Q0I757"/>
<dbReference type="GO" id="GO:0005524">
    <property type="term" value="F:ATP binding"/>
    <property type="evidence" value="ECO:0007669"/>
    <property type="project" value="UniProtKB-UniRule"/>
</dbReference>
<keyword evidence="7 12" id="KW-0862">Zinc</keyword>
<comment type="similarity">
    <text evidence="12">Belongs to the helicase family. PriA subfamily.</text>
</comment>
<evidence type="ECO:0000256" key="11">
    <source>
        <dbReference type="ARBA" id="ARBA00048988"/>
    </source>
</evidence>
<comment type="caution">
    <text evidence="14">The sequence shown here is derived from an EMBL/GenBank/DDBJ whole genome shotgun (WGS) entry which is preliminary data.</text>
</comment>
<keyword evidence="15" id="KW-1185">Reference proteome</keyword>
<dbReference type="NCBIfam" id="NF004066">
    <property type="entry name" value="PRK05580.1-3"/>
    <property type="match status" value="1"/>
</dbReference>
<evidence type="ECO:0000256" key="9">
    <source>
        <dbReference type="ARBA" id="ARBA00023125"/>
    </source>
</evidence>
<organism evidence="14 15">
    <name type="scientific">Acetivibrio mesophilus</name>
    <dbReference type="NCBI Taxonomy" id="2487273"/>
    <lineage>
        <taxon>Bacteria</taxon>
        <taxon>Bacillati</taxon>
        <taxon>Bacillota</taxon>
        <taxon>Clostridia</taxon>
        <taxon>Eubacteriales</taxon>
        <taxon>Oscillospiraceae</taxon>
        <taxon>Acetivibrio</taxon>
    </lineage>
</organism>
<feature type="binding site" evidence="12">
    <location>
        <position position="544"/>
    </location>
    <ligand>
        <name>Zn(2+)</name>
        <dbReference type="ChEBI" id="CHEBI:29105"/>
        <label>2</label>
    </ligand>
</feature>
<dbReference type="FunFam" id="3.40.50.300:FF:000489">
    <property type="entry name" value="Primosome assembly protein PriA"/>
    <property type="match status" value="1"/>
</dbReference>
<evidence type="ECO:0000313" key="15">
    <source>
        <dbReference type="Proteomes" id="UP000289166"/>
    </source>
</evidence>
<dbReference type="InterPro" id="IPR011545">
    <property type="entry name" value="DEAD/DEAH_box_helicase_dom"/>
</dbReference>
<keyword evidence="9 12" id="KW-0238">DNA-binding</keyword>
<feature type="binding site" evidence="12">
    <location>
        <position position="520"/>
    </location>
    <ligand>
        <name>Zn(2+)</name>
        <dbReference type="ChEBI" id="CHEBI:29105"/>
        <label>1</label>
    </ligand>
</feature>
<dbReference type="PANTHER" id="PTHR30580">
    <property type="entry name" value="PRIMOSOMAL PROTEIN N"/>
    <property type="match status" value="1"/>
</dbReference>
<keyword evidence="1 12" id="KW-0639">Primosome</keyword>
<gene>
    <name evidence="12 14" type="primary">priA</name>
    <name evidence="14" type="ORF">EFD62_02895</name>
</gene>
<evidence type="ECO:0000259" key="13">
    <source>
        <dbReference type="PROSITE" id="PS51192"/>
    </source>
</evidence>
<dbReference type="GO" id="GO:0006302">
    <property type="term" value="P:double-strand break repair"/>
    <property type="evidence" value="ECO:0007669"/>
    <property type="project" value="InterPro"/>
</dbReference>
<dbReference type="InterPro" id="IPR041236">
    <property type="entry name" value="PriA_C"/>
</dbReference>
<evidence type="ECO:0000256" key="8">
    <source>
        <dbReference type="ARBA" id="ARBA00022840"/>
    </source>
</evidence>
<reference evidence="15" key="1">
    <citation type="submission" date="2018-11" db="EMBL/GenBank/DDBJ databases">
        <title>Genome sequencing of a novel mesophilic and cellulolytic organism within the genus Hungateiclostridium.</title>
        <authorList>
            <person name="Rettenmaier R."/>
            <person name="Liebl W."/>
            <person name="Zverlov V."/>
        </authorList>
    </citation>
    <scope>NUCLEOTIDE SEQUENCE [LARGE SCALE GENOMIC DNA]</scope>
    <source>
        <strain evidence="15">N2K1</strain>
    </source>
</reference>
<dbReference type="SUPFAM" id="SSF52540">
    <property type="entry name" value="P-loop containing nucleoside triphosphate hydrolases"/>
    <property type="match status" value="2"/>
</dbReference>
<dbReference type="InterPro" id="IPR041222">
    <property type="entry name" value="PriA_3primeBD"/>
</dbReference>
<evidence type="ECO:0000256" key="10">
    <source>
        <dbReference type="ARBA" id="ARBA00023235"/>
    </source>
</evidence>
<dbReference type="InterPro" id="IPR027417">
    <property type="entry name" value="P-loop_NTPase"/>
</dbReference>
<evidence type="ECO:0000256" key="5">
    <source>
        <dbReference type="ARBA" id="ARBA00022801"/>
    </source>
</evidence>
<dbReference type="GO" id="GO:0008270">
    <property type="term" value="F:zinc ion binding"/>
    <property type="evidence" value="ECO:0007669"/>
    <property type="project" value="UniProtKB-UniRule"/>
</dbReference>
<dbReference type="Pfam" id="PF18074">
    <property type="entry name" value="PriA_C"/>
    <property type="match status" value="1"/>
</dbReference>
<dbReference type="Pfam" id="PF17764">
    <property type="entry name" value="PriA_3primeBD"/>
    <property type="match status" value="1"/>
</dbReference>
<evidence type="ECO:0000256" key="7">
    <source>
        <dbReference type="ARBA" id="ARBA00022833"/>
    </source>
</evidence>
<dbReference type="Gene3D" id="3.40.1440.60">
    <property type="entry name" value="PriA, 3(prime) DNA-binding domain"/>
    <property type="match status" value="1"/>
</dbReference>
<keyword evidence="8 12" id="KW-0067">ATP-binding</keyword>
<proteinExistence type="inferred from homology"/>
<evidence type="ECO:0000256" key="3">
    <source>
        <dbReference type="ARBA" id="ARBA00022723"/>
    </source>
</evidence>
<dbReference type="GO" id="GO:1990077">
    <property type="term" value="C:primosome complex"/>
    <property type="evidence" value="ECO:0007669"/>
    <property type="project" value="UniProtKB-UniRule"/>
</dbReference>
<feature type="binding site" evidence="12">
    <location>
        <position position="547"/>
    </location>
    <ligand>
        <name>Zn(2+)</name>
        <dbReference type="ChEBI" id="CHEBI:29105"/>
        <label>2</label>
    </ligand>
</feature>
<feature type="binding site" evidence="12">
    <location>
        <position position="517"/>
    </location>
    <ligand>
        <name>Zn(2+)</name>
        <dbReference type="ChEBI" id="CHEBI:29105"/>
        <label>1</label>
    </ligand>
</feature>
<feature type="binding site" evidence="12">
    <location>
        <position position="526"/>
    </location>
    <ligand>
        <name>Zn(2+)</name>
        <dbReference type="ChEBI" id="CHEBI:29105"/>
        <label>2</label>
    </ligand>
</feature>
<dbReference type="Gene3D" id="3.40.50.300">
    <property type="entry name" value="P-loop containing nucleotide triphosphate hydrolases"/>
    <property type="match status" value="2"/>
</dbReference>
<dbReference type="CDD" id="cd18804">
    <property type="entry name" value="SF2_C_priA"/>
    <property type="match status" value="1"/>
</dbReference>
<feature type="binding site" evidence="12">
    <location>
        <position position="557"/>
    </location>
    <ligand>
        <name>Zn(2+)</name>
        <dbReference type="ChEBI" id="CHEBI:29105"/>
        <label>1</label>
    </ligand>
</feature>
<accession>A0A4Q0I757</accession>
<dbReference type="RefSeq" id="WP_069193927.1">
    <property type="nucleotide sequence ID" value="NZ_RLII01000002.1"/>
</dbReference>
<dbReference type="Proteomes" id="UP000289166">
    <property type="component" value="Unassembled WGS sequence"/>
</dbReference>
<dbReference type="GO" id="GO:0043138">
    <property type="term" value="F:3'-5' DNA helicase activity"/>
    <property type="evidence" value="ECO:0007669"/>
    <property type="project" value="UniProtKB-EC"/>
</dbReference>
<evidence type="ECO:0000256" key="1">
    <source>
        <dbReference type="ARBA" id="ARBA00022515"/>
    </source>
</evidence>